<proteinExistence type="predicted"/>
<dbReference type="InterPro" id="IPR017896">
    <property type="entry name" value="4Fe4S_Fe-S-bd"/>
</dbReference>
<dbReference type="GO" id="GO:0016491">
    <property type="term" value="F:oxidoreductase activity"/>
    <property type="evidence" value="ECO:0007669"/>
    <property type="project" value="UniProtKB-ARBA"/>
</dbReference>
<dbReference type="Pfam" id="PF00037">
    <property type="entry name" value="Fer4"/>
    <property type="match status" value="1"/>
</dbReference>
<evidence type="ECO:0000256" key="3">
    <source>
        <dbReference type="ARBA" id="ARBA00023004"/>
    </source>
</evidence>
<evidence type="ECO:0000256" key="1">
    <source>
        <dbReference type="ARBA" id="ARBA00022485"/>
    </source>
</evidence>
<reference evidence="6" key="1">
    <citation type="journal article" date="2022" name="Nat. Microbiol.">
        <title>Unique mobile elements and scalable gene flow at the prokaryote-eukaryote boundary revealed by circularized Asgard archaea genomes.</title>
        <authorList>
            <person name="Wu F."/>
            <person name="Speth D.R."/>
            <person name="Philosof A."/>
            <person name="Cremiere A."/>
            <person name="Narayanan A."/>
            <person name="Barco R.A."/>
            <person name="Connon S.A."/>
            <person name="Amend J.P."/>
            <person name="Antoshechkin I.A."/>
            <person name="Orphan V.J."/>
        </authorList>
    </citation>
    <scope>NUCLEOTIDE SEQUENCE</scope>
    <source>
        <strain evidence="6">PR6</strain>
    </source>
</reference>
<sequence length="152" mass="17108">MGKKILVMGGEAIKNHVKGPVTKHVLKRLEENPPPEDIRAIPVIESDKCILCGTCVKVCPTHCLTMEKENKDNGMIWILAPQCMVCAHCEIYCPKDCIHVSGQNPLEFAFEMRTDYRMLCEKGSFAGEVAEKKIEELKNEAEEQKKSLRGYA</sequence>
<dbReference type="GO" id="GO:0046872">
    <property type="term" value="F:metal ion binding"/>
    <property type="evidence" value="ECO:0007669"/>
    <property type="project" value="UniProtKB-KW"/>
</dbReference>
<dbReference type="GO" id="GO:0051539">
    <property type="term" value="F:4 iron, 4 sulfur cluster binding"/>
    <property type="evidence" value="ECO:0007669"/>
    <property type="project" value="UniProtKB-KW"/>
</dbReference>
<name>A0A9Y1BPY7_9ARCH</name>
<feature type="domain" description="4Fe-4S ferredoxin-type" evidence="5">
    <location>
        <begin position="40"/>
        <end position="69"/>
    </location>
</feature>
<dbReference type="InterPro" id="IPR050572">
    <property type="entry name" value="Fe-S_Ferredoxin"/>
</dbReference>
<dbReference type="EMBL" id="CP084167">
    <property type="protein sequence ID" value="UJG42877.1"/>
    <property type="molecule type" value="Genomic_DNA"/>
</dbReference>
<keyword evidence="4" id="KW-0411">Iron-sulfur</keyword>
<organism evidence="6">
    <name type="scientific">Candidatus Heimdallarchaeum endolithica</name>
    <dbReference type="NCBI Taxonomy" id="2876572"/>
    <lineage>
        <taxon>Archaea</taxon>
        <taxon>Promethearchaeati</taxon>
        <taxon>Candidatus Heimdallarchaeota</taxon>
        <taxon>Candidatus Heimdallarchaeia (ex Rinke et al. 2021) (nom. nud.)</taxon>
        <taxon>Candidatus Heimdallarchaeales</taxon>
        <taxon>Candidatus Heimdallarchaeaceae</taxon>
        <taxon>Candidatus Heimdallarchaeum</taxon>
    </lineage>
</organism>
<gene>
    <name evidence="6" type="ORF">K9W46_10910</name>
</gene>
<evidence type="ECO:0000256" key="4">
    <source>
        <dbReference type="ARBA" id="ARBA00023014"/>
    </source>
</evidence>
<dbReference type="PANTHER" id="PTHR43687:SF1">
    <property type="entry name" value="FERREDOXIN III"/>
    <property type="match status" value="1"/>
</dbReference>
<dbReference type="Gene3D" id="3.30.70.3270">
    <property type="match status" value="1"/>
</dbReference>
<protein>
    <submittedName>
        <fullName evidence="6">4Fe-4S binding protein</fullName>
    </submittedName>
</protein>
<feature type="domain" description="4Fe-4S ferredoxin-type" evidence="5">
    <location>
        <begin position="74"/>
        <end position="103"/>
    </location>
</feature>
<keyword evidence="2" id="KW-0479">Metal-binding</keyword>
<evidence type="ECO:0000259" key="5">
    <source>
        <dbReference type="PROSITE" id="PS51379"/>
    </source>
</evidence>
<evidence type="ECO:0000313" key="6">
    <source>
        <dbReference type="EMBL" id="UJG42877.1"/>
    </source>
</evidence>
<accession>A0A9Y1BPY7</accession>
<dbReference type="AlphaFoldDB" id="A0A9Y1BPY7"/>
<dbReference type="PANTHER" id="PTHR43687">
    <property type="entry name" value="ADENYLYLSULFATE REDUCTASE, BETA SUBUNIT"/>
    <property type="match status" value="1"/>
</dbReference>
<keyword evidence="1" id="KW-0004">4Fe-4S</keyword>
<dbReference type="PROSITE" id="PS51379">
    <property type="entry name" value="4FE4S_FER_2"/>
    <property type="match status" value="2"/>
</dbReference>
<dbReference type="PROSITE" id="PS00198">
    <property type="entry name" value="4FE4S_FER_1"/>
    <property type="match status" value="2"/>
</dbReference>
<dbReference type="SUPFAM" id="SSF54862">
    <property type="entry name" value="4Fe-4S ferredoxins"/>
    <property type="match status" value="1"/>
</dbReference>
<keyword evidence="3" id="KW-0408">Iron</keyword>
<dbReference type="InterPro" id="IPR017900">
    <property type="entry name" value="4Fe4S_Fe_S_CS"/>
</dbReference>
<dbReference type="Proteomes" id="UP001200513">
    <property type="component" value="Chromosome"/>
</dbReference>
<evidence type="ECO:0000256" key="2">
    <source>
        <dbReference type="ARBA" id="ARBA00022723"/>
    </source>
</evidence>